<dbReference type="GO" id="GO:0016020">
    <property type="term" value="C:membrane"/>
    <property type="evidence" value="ECO:0007669"/>
    <property type="project" value="UniProtKB-SubCell"/>
</dbReference>
<dbReference type="SUPFAM" id="SSF51735">
    <property type="entry name" value="NAD(P)-binding Rossmann-fold domains"/>
    <property type="match status" value="1"/>
</dbReference>
<dbReference type="EMBL" id="CP042436">
    <property type="protein sequence ID" value="QEC61685.1"/>
    <property type="molecule type" value="Genomic_DNA"/>
</dbReference>
<dbReference type="PANTHER" id="PTHR14097:SF7">
    <property type="entry name" value="OXIDOREDUCTASE HTATIP2"/>
    <property type="match status" value="1"/>
</dbReference>
<organism evidence="4 5">
    <name type="scientific">Mucilaginibacter ginsenosidivorans</name>
    <dbReference type="NCBI Taxonomy" id="398053"/>
    <lineage>
        <taxon>Bacteria</taxon>
        <taxon>Pseudomonadati</taxon>
        <taxon>Bacteroidota</taxon>
        <taxon>Sphingobacteriia</taxon>
        <taxon>Sphingobacteriales</taxon>
        <taxon>Sphingobacteriaceae</taxon>
        <taxon>Mucilaginibacter</taxon>
    </lineage>
</organism>
<dbReference type="Proteomes" id="UP000321479">
    <property type="component" value="Chromosome"/>
</dbReference>
<dbReference type="RefSeq" id="WP_147030262.1">
    <property type="nucleotide sequence ID" value="NZ_CP042436.1"/>
</dbReference>
<evidence type="ECO:0000313" key="4">
    <source>
        <dbReference type="EMBL" id="QEC61685.1"/>
    </source>
</evidence>
<name>A0A5B8USH0_9SPHI</name>
<dbReference type="KEGG" id="mgin:FRZ54_03495"/>
<sequence>MPNKAVIVGASGLIGSYLLDIVLERPEYQEVLALVRRELPIRHKKFVQAEIDFDKLDNYSTLINGHAVFSCLGTTQSKVADQSAYRRIDHDYPLQLAEIAKRNNITQFHLVSSIGADPRSSNFYTRLKGEIEDDLKQVGLKCLHIYQPCVLTGDRKESRPMERFIIGVMKVIDPLLVGGLKKYRSIPAQTVARAMFNQSLKTEAGIFVHPSDKIKSLT</sequence>
<accession>A0A5B8USH0</accession>
<dbReference type="Pfam" id="PF01370">
    <property type="entry name" value="Epimerase"/>
    <property type="match status" value="1"/>
</dbReference>
<protein>
    <submittedName>
        <fullName evidence="4">NAD-dependent epimerase/dehydratase family protein</fullName>
    </submittedName>
</protein>
<evidence type="ECO:0000313" key="5">
    <source>
        <dbReference type="Proteomes" id="UP000321479"/>
    </source>
</evidence>
<gene>
    <name evidence="4" type="ORF">FRZ54_03495</name>
</gene>
<dbReference type="OrthoDB" id="9798632at2"/>
<feature type="domain" description="NAD-dependent epimerase/dehydratase" evidence="3">
    <location>
        <begin position="6"/>
        <end position="113"/>
    </location>
</feature>
<keyword evidence="5" id="KW-1185">Reference proteome</keyword>
<evidence type="ECO:0000256" key="2">
    <source>
        <dbReference type="ARBA" id="ARBA00023136"/>
    </source>
</evidence>
<reference evidence="4 5" key="1">
    <citation type="journal article" date="2017" name="Curr. Microbiol.">
        <title>Mucilaginibacter ginsenosidivorans sp. nov., Isolated from Soil of Ginseng Field.</title>
        <authorList>
            <person name="Kim M.M."/>
            <person name="Siddiqi M.Z."/>
            <person name="Im W.T."/>
        </authorList>
    </citation>
    <scope>NUCLEOTIDE SEQUENCE [LARGE SCALE GENOMIC DNA]</scope>
    <source>
        <strain evidence="4 5">Gsoil 3017</strain>
    </source>
</reference>
<comment type="subcellular location">
    <subcellularLocation>
        <location evidence="1">Membrane</location>
    </subcellularLocation>
</comment>
<dbReference type="Gene3D" id="3.40.50.720">
    <property type="entry name" value="NAD(P)-binding Rossmann-like Domain"/>
    <property type="match status" value="1"/>
</dbReference>
<dbReference type="InterPro" id="IPR001509">
    <property type="entry name" value="Epimerase_deHydtase"/>
</dbReference>
<evidence type="ECO:0000256" key="1">
    <source>
        <dbReference type="ARBA" id="ARBA00004370"/>
    </source>
</evidence>
<keyword evidence="2" id="KW-0472">Membrane</keyword>
<dbReference type="PANTHER" id="PTHR14097">
    <property type="entry name" value="OXIDOREDUCTASE HTATIP2"/>
    <property type="match status" value="1"/>
</dbReference>
<dbReference type="AlphaFoldDB" id="A0A5B8USH0"/>
<evidence type="ECO:0000259" key="3">
    <source>
        <dbReference type="Pfam" id="PF01370"/>
    </source>
</evidence>
<dbReference type="InterPro" id="IPR036291">
    <property type="entry name" value="NAD(P)-bd_dom_sf"/>
</dbReference>
<proteinExistence type="predicted"/>